<feature type="domain" description="Flavin reductase like" evidence="3">
    <location>
        <begin position="22"/>
        <end position="169"/>
    </location>
</feature>
<proteinExistence type="inferred from homology"/>
<reference evidence="4 5" key="1">
    <citation type="submission" date="2016-09" db="EMBL/GenBank/DDBJ databases">
        <title>The complete genome sequences of Rhizobium gallicum, symbiovars gallicum and phaseoli, symbionts associated to common bean (Phaseolus vulgaris).</title>
        <authorList>
            <person name="Bustos P."/>
            <person name="Santamaria R.I."/>
            <person name="Perez-Carrascal O.M."/>
            <person name="Juarez S."/>
            <person name="Lozano L."/>
            <person name="Martinez-Flores I."/>
            <person name="Martinez-Romero E."/>
            <person name="Cevallos M."/>
            <person name="Romero D."/>
            <person name="Davila G."/>
            <person name="Gonzalez V."/>
        </authorList>
    </citation>
    <scope>NUCLEOTIDE SEQUENCE [LARGE SCALE GENOMIC DNA]</scope>
    <source>
        <strain evidence="4 5">IE4872</strain>
        <plasmid evidence="5">prgalie4872d</plasmid>
    </source>
</reference>
<dbReference type="PANTHER" id="PTHR30466:SF11">
    <property type="entry name" value="FLAVIN-DEPENDENT MONOOXYGENASE, REDUCTASE SUBUNIT HSAB"/>
    <property type="match status" value="1"/>
</dbReference>
<dbReference type="AlphaFoldDB" id="A0A1L5NS73"/>
<dbReference type="SMART" id="SM00903">
    <property type="entry name" value="Flavin_Reduct"/>
    <property type="match status" value="1"/>
</dbReference>
<dbReference type="InterPro" id="IPR002563">
    <property type="entry name" value="Flavin_Rdtase-like_dom"/>
</dbReference>
<dbReference type="InterPro" id="IPR050268">
    <property type="entry name" value="NADH-dep_flavin_reductase"/>
</dbReference>
<accession>A0A1L5NS73</accession>
<protein>
    <submittedName>
        <fullName evidence="4">FMN reductase (NADH) 3</fullName>
        <ecNumber evidence="4">1.5.1.42</ecNumber>
    </submittedName>
</protein>
<evidence type="ECO:0000256" key="2">
    <source>
        <dbReference type="ARBA" id="ARBA00023002"/>
    </source>
</evidence>
<evidence type="ECO:0000256" key="1">
    <source>
        <dbReference type="ARBA" id="ARBA00008898"/>
    </source>
</evidence>
<dbReference type="Gene3D" id="2.30.110.10">
    <property type="entry name" value="Electron Transport, Fmn-binding Protein, Chain A"/>
    <property type="match status" value="1"/>
</dbReference>
<dbReference type="EMBL" id="CP017105">
    <property type="protein sequence ID" value="APO70750.1"/>
    <property type="molecule type" value="Genomic_DNA"/>
</dbReference>
<evidence type="ECO:0000313" key="4">
    <source>
        <dbReference type="EMBL" id="APO70750.1"/>
    </source>
</evidence>
<dbReference type="EC" id="1.5.1.42" evidence="4"/>
<keyword evidence="2 4" id="KW-0560">Oxidoreductase</keyword>
<dbReference type="GO" id="GO:0010181">
    <property type="term" value="F:FMN binding"/>
    <property type="evidence" value="ECO:0007669"/>
    <property type="project" value="InterPro"/>
</dbReference>
<dbReference type="SUPFAM" id="SSF50475">
    <property type="entry name" value="FMN-binding split barrel"/>
    <property type="match status" value="1"/>
</dbReference>
<evidence type="ECO:0000313" key="5">
    <source>
        <dbReference type="Proteomes" id="UP000184749"/>
    </source>
</evidence>
<name>A0A1L5NS73_9HYPH</name>
<sequence>MDMAFLNEKDDAISQSDFKMSMRHLAGAVSVITVGDEEERTGFTATSVSSLSADVPSVIVSVNRTSSSWPVLEKYCRFCINVLACDQEHVAQSFAGVGGRRGVERYAGAQWHKLATGTAALKDALTVLDCELETAIPHYSHAILIGRVRAITLRQSAEPLLYWRGGYRRLQIASALHPEN</sequence>
<dbReference type="Pfam" id="PF01613">
    <property type="entry name" value="Flavin_Reduct"/>
    <property type="match status" value="1"/>
</dbReference>
<dbReference type="InterPro" id="IPR012349">
    <property type="entry name" value="Split_barrel_FMN-bd"/>
</dbReference>
<evidence type="ECO:0000259" key="3">
    <source>
        <dbReference type="SMART" id="SM00903"/>
    </source>
</evidence>
<dbReference type="PANTHER" id="PTHR30466">
    <property type="entry name" value="FLAVIN REDUCTASE"/>
    <property type="match status" value="1"/>
</dbReference>
<organism evidence="4 5">
    <name type="scientific">Rhizobium gallicum</name>
    <dbReference type="NCBI Taxonomy" id="56730"/>
    <lineage>
        <taxon>Bacteria</taxon>
        <taxon>Pseudomonadati</taxon>
        <taxon>Pseudomonadota</taxon>
        <taxon>Alphaproteobacteria</taxon>
        <taxon>Hyphomicrobiales</taxon>
        <taxon>Rhizobiaceae</taxon>
        <taxon>Rhizobium/Agrobacterium group</taxon>
        <taxon>Rhizobium</taxon>
    </lineage>
</organism>
<dbReference type="Proteomes" id="UP000184749">
    <property type="component" value="Plasmid pRgalIE4872d"/>
</dbReference>
<dbReference type="GO" id="GO:0052874">
    <property type="term" value="F:FMN reductase (NADH) activity"/>
    <property type="evidence" value="ECO:0007669"/>
    <property type="project" value="UniProtKB-EC"/>
</dbReference>
<geneLocation type="plasmid" evidence="5">
    <name>prgalie4872d</name>
</geneLocation>
<keyword evidence="4" id="KW-0614">Plasmid</keyword>
<gene>
    <name evidence="4" type="primary">rutF-3</name>
    <name evidence="4" type="ORF">IE4872_PD00211</name>
</gene>
<dbReference type="GO" id="GO:0042602">
    <property type="term" value="F:riboflavin reductase (NADPH) activity"/>
    <property type="evidence" value="ECO:0007669"/>
    <property type="project" value="TreeGrafter"/>
</dbReference>
<comment type="similarity">
    <text evidence="1">Belongs to the non-flavoprotein flavin reductase family.</text>
</comment>